<dbReference type="GO" id="GO:0010075">
    <property type="term" value="P:regulation of meristem growth"/>
    <property type="evidence" value="ECO:0007669"/>
    <property type="project" value="UniProtKB-ARBA"/>
</dbReference>
<protein>
    <recommendedName>
        <fullName evidence="15">glutamate carboxypeptidase II</fullName>
        <ecNumber evidence="15">3.4.17.21</ecNumber>
    </recommendedName>
</protein>
<feature type="domain" description="Transferrin receptor-like dimerisation" evidence="17">
    <location>
        <begin position="609"/>
        <end position="736"/>
    </location>
</feature>
<evidence type="ECO:0000259" key="17">
    <source>
        <dbReference type="Pfam" id="PF04253"/>
    </source>
</evidence>
<feature type="domain" description="PA" evidence="16">
    <location>
        <begin position="153"/>
        <end position="236"/>
    </location>
</feature>
<dbReference type="FunFam" id="3.40.630.10:FF:000164">
    <property type="entry name" value="Os01g0740650 protein"/>
    <property type="match status" value="1"/>
</dbReference>
<dbReference type="InterPro" id="IPR039373">
    <property type="entry name" value="Peptidase_M28B"/>
</dbReference>
<comment type="catalytic activity">
    <reaction evidence="14">
        <text>Release of an unsubstituted, C-terminal glutamyl residue, typically from Ac-Asp-Glu or folylpoly-gamma-glutamates.</text>
        <dbReference type="EC" id="3.4.17.21"/>
    </reaction>
</comment>
<evidence type="ECO:0000313" key="20">
    <source>
        <dbReference type="Proteomes" id="UP001345219"/>
    </source>
</evidence>
<keyword evidence="5" id="KW-0812">Transmembrane</keyword>
<evidence type="ECO:0000256" key="8">
    <source>
        <dbReference type="ARBA" id="ARBA00022833"/>
    </source>
</evidence>
<keyword evidence="7" id="KW-0378">Hydrolase</keyword>
<dbReference type="GO" id="GO:0005789">
    <property type="term" value="C:endoplasmic reticulum membrane"/>
    <property type="evidence" value="ECO:0007669"/>
    <property type="project" value="UniProtKB-SubCell"/>
</dbReference>
<keyword evidence="13" id="KW-0325">Glycoprotein</keyword>
<dbReference type="GO" id="GO:0006508">
    <property type="term" value="P:proteolysis"/>
    <property type="evidence" value="ECO:0007669"/>
    <property type="project" value="UniProtKB-KW"/>
</dbReference>
<dbReference type="Pfam" id="PF04389">
    <property type="entry name" value="Peptidase_M28"/>
    <property type="match status" value="1"/>
</dbReference>
<evidence type="ECO:0000259" key="18">
    <source>
        <dbReference type="Pfam" id="PF04389"/>
    </source>
</evidence>
<dbReference type="InterPro" id="IPR007365">
    <property type="entry name" value="TFR-like_dimer_dom"/>
</dbReference>
<evidence type="ECO:0000256" key="7">
    <source>
        <dbReference type="ARBA" id="ARBA00022801"/>
    </source>
</evidence>
<dbReference type="Pfam" id="PF02225">
    <property type="entry name" value="PA"/>
    <property type="match status" value="1"/>
</dbReference>
<evidence type="ECO:0000256" key="10">
    <source>
        <dbReference type="ARBA" id="ARBA00022989"/>
    </source>
</evidence>
<evidence type="ECO:0000256" key="2">
    <source>
        <dbReference type="ARBA" id="ARBA00004648"/>
    </source>
</evidence>
<organism evidence="19 20">
    <name type="scientific">Trapa incisa</name>
    <dbReference type="NCBI Taxonomy" id="236973"/>
    <lineage>
        <taxon>Eukaryota</taxon>
        <taxon>Viridiplantae</taxon>
        <taxon>Streptophyta</taxon>
        <taxon>Embryophyta</taxon>
        <taxon>Tracheophyta</taxon>
        <taxon>Spermatophyta</taxon>
        <taxon>Magnoliopsida</taxon>
        <taxon>eudicotyledons</taxon>
        <taxon>Gunneridae</taxon>
        <taxon>Pentapetalae</taxon>
        <taxon>rosids</taxon>
        <taxon>malvids</taxon>
        <taxon>Myrtales</taxon>
        <taxon>Lythraceae</taxon>
        <taxon>Trapa</taxon>
    </lineage>
</organism>
<dbReference type="InterPro" id="IPR007484">
    <property type="entry name" value="Peptidase_M28"/>
</dbReference>
<evidence type="ECO:0000256" key="15">
    <source>
        <dbReference type="ARBA" id="ARBA00066561"/>
    </source>
</evidence>
<evidence type="ECO:0000256" key="14">
    <source>
        <dbReference type="ARBA" id="ARBA00052003"/>
    </source>
</evidence>
<comment type="caution">
    <text evidence="19">The sequence shown here is derived from an EMBL/GenBank/DDBJ whole genome shotgun (WGS) entry which is preliminary data.</text>
</comment>
<comment type="subcellular location">
    <subcellularLocation>
        <location evidence="2">Endoplasmic reticulum membrane</location>
        <topology evidence="2">Single-pass type II membrane protein</topology>
    </subcellularLocation>
</comment>
<keyword evidence="10" id="KW-1133">Transmembrane helix</keyword>
<comment type="cofactor">
    <cofactor evidence="1">
        <name>Zn(2+)</name>
        <dbReference type="ChEBI" id="CHEBI:29105"/>
    </cofactor>
</comment>
<reference evidence="19 20" key="1">
    <citation type="journal article" date="2023" name="Hortic Res">
        <title>Pangenome of water caltrop reveals structural variations and asymmetric subgenome divergence after allopolyploidization.</title>
        <authorList>
            <person name="Zhang X."/>
            <person name="Chen Y."/>
            <person name="Wang L."/>
            <person name="Yuan Y."/>
            <person name="Fang M."/>
            <person name="Shi L."/>
            <person name="Lu R."/>
            <person name="Comes H.P."/>
            <person name="Ma Y."/>
            <person name="Chen Y."/>
            <person name="Huang G."/>
            <person name="Zhou Y."/>
            <person name="Zheng Z."/>
            <person name="Qiu Y."/>
        </authorList>
    </citation>
    <scope>NUCLEOTIDE SEQUENCE [LARGE SCALE GENOMIC DNA]</scope>
    <source>
        <tissue evidence="19">Roots</tissue>
    </source>
</reference>
<sequence length="741" mass="81359">MSRLAISAVLAVIVAAITTTLITPFPSLGGKPSHYYQSLFLSASLFDNSSAARHLRVLTRRPHVAGTPANAEAAAYVLSTLTSSGVRSHVASYSVLLTYPVSRSLSLTLPPPGDPPETSFPLLQEPYENDPYADVANQVLPTFHGYAKSGTAAGPVVYANYGRVEDFQALELIGVDVEGKIIIARYGKIFRGDIVRNAHQAGAIGVVIFTDRKDYGGGGGGGWFPEGRWMPPSGVQVGTVYSGAGDPTTPGWASKEGCERLGEAEMESGGDLPLIPSLPISWADGETIMRSLGGGVAEDDWQGSQDDLLYRLGPGPGILNLTYSGEQKIATIENVIGVIEGAEEPDRYVLLGNHRDAWTFGAVDPNSGTAAMLEVAERFRNLQKKGWKPRRTIVLCNWDAEEYGLVGSTEWVEENREILASRAVAYLNVDCAVAGAGFHAASTPQLDQLVLEAARQVLDPDNSSQSIYDSWVAASSSALIDRLGDGGSDYAAFVQHVGVPSANFYFGSGYPVYHSMYDDYVWMEKFGDPMFRRNVAVASMWGLVALRLADEEFLPFNYLSYAAELEVRKSIYTSIYKRVTSKLRNEAEATCEIQRSAEELQQDVSSKEVDLLPLFRSIKELQEAAEKIDTVKTVIRESRGWMIVSKEYKMKVRELNDRLMMAERAFTDRDGLSSRPWYKHLIYGPSRYNDYGSKSFPGVDDAIEVAKKLNTAESWKSVQHEVWRVSRVIRHASLVLHGRLT</sequence>
<dbReference type="InterPro" id="IPR003137">
    <property type="entry name" value="PA_domain"/>
</dbReference>
<keyword evidence="20" id="KW-1185">Reference proteome</keyword>
<evidence type="ECO:0000256" key="1">
    <source>
        <dbReference type="ARBA" id="ARBA00001947"/>
    </source>
</evidence>
<dbReference type="PANTHER" id="PTHR10404">
    <property type="entry name" value="N-ACETYLATED-ALPHA-LINKED ACIDIC DIPEPTIDASE"/>
    <property type="match status" value="1"/>
</dbReference>
<evidence type="ECO:0000256" key="6">
    <source>
        <dbReference type="ARBA" id="ARBA00022723"/>
    </source>
</evidence>
<comment type="similarity">
    <text evidence="3">Belongs to the peptidase M28 family. M28B subfamily.</text>
</comment>
<keyword evidence="6" id="KW-0479">Metal-binding</keyword>
<dbReference type="EMBL" id="JAXIOK010000002">
    <property type="protein sequence ID" value="KAK4778010.1"/>
    <property type="molecule type" value="Genomic_DNA"/>
</dbReference>
<dbReference type="SUPFAM" id="SSF47672">
    <property type="entry name" value="Transferrin receptor-like dimerisation domain"/>
    <property type="match status" value="1"/>
</dbReference>
<dbReference type="AlphaFoldDB" id="A0AAN7QW03"/>
<dbReference type="EC" id="3.4.17.21" evidence="15"/>
<evidence type="ECO:0000256" key="9">
    <source>
        <dbReference type="ARBA" id="ARBA00022968"/>
    </source>
</evidence>
<evidence type="ECO:0000256" key="4">
    <source>
        <dbReference type="ARBA" id="ARBA00022670"/>
    </source>
</evidence>
<dbReference type="CDD" id="cd02121">
    <property type="entry name" value="PA_GCPII_like"/>
    <property type="match status" value="1"/>
</dbReference>
<evidence type="ECO:0000256" key="13">
    <source>
        <dbReference type="ARBA" id="ARBA00023180"/>
    </source>
</evidence>
<evidence type="ECO:0000313" key="19">
    <source>
        <dbReference type="EMBL" id="KAK4778010.1"/>
    </source>
</evidence>
<dbReference type="GO" id="GO:0004181">
    <property type="term" value="F:metallocarboxypeptidase activity"/>
    <property type="evidence" value="ECO:0007669"/>
    <property type="project" value="UniProtKB-EC"/>
</dbReference>
<dbReference type="CDD" id="cd08022">
    <property type="entry name" value="M28_PSMA_like"/>
    <property type="match status" value="1"/>
</dbReference>
<proteinExistence type="inferred from homology"/>
<dbReference type="PANTHER" id="PTHR10404:SF46">
    <property type="entry name" value="VACUOLAR PROTEIN SORTING-ASSOCIATED PROTEIN 70"/>
    <property type="match status" value="1"/>
</dbReference>
<name>A0AAN7QW03_9MYRT</name>
<dbReference type="Gene3D" id="3.40.630.10">
    <property type="entry name" value="Zn peptidases"/>
    <property type="match status" value="1"/>
</dbReference>
<evidence type="ECO:0000256" key="11">
    <source>
        <dbReference type="ARBA" id="ARBA00023049"/>
    </source>
</evidence>
<dbReference type="GO" id="GO:0046872">
    <property type="term" value="F:metal ion binding"/>
    <property type="evidence" value="ECO:0007669"/>
    <property type="project" value="UniProtKB-KW"/>
</dbReference>
<dbReference type="Proteomes" id="UP001345219">
    <property type="component" value="Chromosome 14"/>
</dbReference>
<dbReference type="FunFam" id="1.20.930.40:FF:000001">
    <property type="entry name" value="N-acetylated-alpha-linked acidic dipeptidase 2"/>
    <property type="match status" value="1"/>
</dbReference>
<feature type="domain" description="Peptidase M28" evidence="18">
    <location>
        <begin position="334"/>
        <end position="520"/>
    </location>
</feature>
<keyword evidence="11" id="KW-0482">Metalloprotease</keyword>
<dbReference type="InterPro" id="IPR046450">
    <property type="entry name" value="PA_dom_sf"/>
</dbReference>
<gene>
    <name evidence="19" type="ORF">SAY87_018197</name>
</gene>
<keyword evidence="8" id="KW-0862">Zinc</keyword>
<evidence type="ECO:0000256" key="5">
    <source>
        <dbReference type="ARBA" id="ARBA00022692"/>
    </source>
</evidence>
<dbReference type="FunFam" id="3.50.30.30:FF:000008">
    <property type="entry name" value="Glutamate carboxypeptidase 2"/>
    <property type="match status" value="1"/>
</dbReference>
<dbReference type="Gene3D" id="3.50.30.30">
    <property type="match status" value="1"/>
</dbReference>
<dbReference type="Gene3D" id="1.20.930.40">
    <property type="entry name" value="Transferrin receptor-like, dimerisation domain"/>
    <property type="match status" value="1"/>
</dbReference>
<dbReference type="SUPFAM" id="SSF52025">
    <property type="entry name" value="PA domain"/>
    <property type="match status" value="1"/>
</dbReference>
<dbReference type="InterPro" id="IPR036757">
    <property type="entry name" value="TFR-like_dimer_dom_sf"/>
</dbReference>
<accession>A0AAN7QW03</accession>
<evidence type="ECO:0000256" key="12">
    <source>
        <dbReference type="ARBA" id="ARBA00023136"/>
    </source>
</evidence>
<keyword evidence="9" id="KW-0735">Signal-anchor</keyword>
<dbReference type="Pfam" id="PF04253">
    <property type="entry name" value="TFR_dimer"/>
    <property type="match status" value="1"/>
</dbReference>
<keyword evidence="4" id="KW-0645">Protease</keyword>
<evidence type="ECO:0000256" key="3">
    <source>
        <dbReference type="ARBA" id="ARBA00005634"/>
    </source>
</evidence>
<dbReference type="SUPFAM" id="SSF53187">
    <property type="entry name" value="Zn-dependent exopeptidases"/>
    <property type="match status" value="1"/>
</dbReference>
<keyword evidence="12" id="KW-0472">Membrane</keyword>
<evidence type="ECO:0000259" key="16">
    <source>
        <dbReference type="Pfam" id="PF02225"/>
    </source>
</evidence>